<dbReference type="PANTHER" id="PTHR23502">
    <property type="entry name" value="MAJOR FACILITATOR SUPERFAMILY"/>
    <property type="match status" value="1"/>
</dbReference>
<dbReference type="Proteomes" id="UP000235786">
    <property type="component" value="Unassembled WGS sequence"/>
</dbReference>
<reference evidence="8 9" key="1">
    <citation type="submission" date="2016-04" db="EMBL/GenBank/DDBJ databases">
        <title>A degradative enzymes factory behind the ericoid mycorrhizal symbiosis.</title>
        <authorList>
            <consortium name="DOE Joint Genome Institute"/>
            <person name="Martino E."/>
            <person name="Morin E."/>
            <person name="Grelet G."/>
            <person name="Kuo A."/>
            <person name="Kohler A."/>
            <person name="Daghino S."/>
            <person name="Barry K."/>
            <person name="Choi C."/>
            <person name="Cichocki N."/>
            <person name="Clum A."/>
            <person name="Copeland A."/>
            <person name="Hainaut M."/>
            <person name="Haridas S."/>
            <person name="Labutti K."/>
            <person name="Lindquist E."/>
            <person name="Lipzen A."/>
            <person name="Khouja H.-R."/>
            <person name="Murat C."/>
            <person name="Ohm R."/>
            <person name="Olson A."/>
            <person name="Spatafora J."/>
            <person name="Veneault-Fourrey C."/>
            <person name="Henrissat B."/>
            <person name="Grigoriev I."/>
            <person name="Martin F."/>
            <person name="Perotto S."/>
        </authorList>
    </citation>
    <scope>NUCLEOTIDE SEQUENCE [LARGE SCALE GENOMIC DNA]</scope>
    <source>
        <strain evidence="8 9">F</strain>
    </source>
</reference>
<comment type="subcellular location">
    <subcellularLocation>
        <location evidence="1">Membrane</location>
        <topology evidence="1">Multi-pass membrane protein</topology>
    </subcellularLocation>
</comment>
<dbReference type="Pfam" id="PF07690">
    <property type="entry name" value="MFS_1"/>
    <property type="match status" value="1"/>
</dbReference>
<feature type="transmembrane region" description="Helical" evidence="6">
    <location>
        <begin position="442"/>
        <end position="464"/>
    </location>
</feature>
<keyword evidence="9" id="KW-1185">Reference proteome</keyword>
<protein>
    <submittedName>
        <fullName evidence="8">MFS multidrug transporter</fullName>
    </submittedName>
</protein>
<evidence type="ECO:0000259" key="7">
    <source>
        <dbReference type="PROSITE" id="PS50850"/>
    </source>
</evidence>
<feature type="transmembrane region" description="Helical" evidence="6">
    <location>
        <begin position="402"/>
        <end position="421"/>
    </location>
</feature>
<dbReference type="GO" id="GO:0005886">
    <property type="term" value="C:plasma membrane"/>
    <property type="evidence" value="ECO:0007669"/>
    <property type="project" value="TreeGrafter"/>
</dbReference>
<evidence type="ECO:0000256" key="6">
    <source>
        <dbReference type="SAM" id="Phobius"/>
    </source>
</evidence>
<dbReference type="SUPFAM" id="SSF103473">
    <property type="entry name" value="MFS general substrate transporter"/>
    <property type="match status" value="1"/>
</dbReference>
<evidence type="ECO:0000256" key="1">
    <source>
        <dbReference type="ARBA" id="ARBA00004141"/>
    </source>
</evidence>
<evidence type="ECO:0000256" key="2">
    <source>
        <dbReference type="ARBA" id="ARBA00022692"/>
    </source>
</evidence>
<feature type="transmembrane region" description="Helical" evidence="6">
    <location>
        <begin position="163"/>
        <end position="185"/>
    </location>
</feature>
<evidence type="ECO:0000313" key="9">
    <source>
        <dbReference type="Proteomes" id="UP000235786"/>
    </source>
</evidence>
<feature type="transmembrane region" description="Helical" evidence="6">
    <location>
        <begin position="363"/>
        <end position="382"/>
    </location>
</feature>
<evidence type="ECO:0000256" key="5">
    <source>
        <dbReference type="SAM" id="MobiDB-lite"/>
    </source>
</evidence>
<feature type="transmembrane region" description="Helical" evidence="6">
    <location>
        <begin position="227"/>
        <end position="248"/>
    </location>
</feature>
<evidence type="ECO:0000256" key="4">
    <source>
        <dbReference type="ARBA" id="ARBA00023136"/>
    </source>
</evidence>
<organism evidence="8 9">
    <name type="scientific">Hyaloscypha variabilis (strain UAMH 11265 / GT02V1 / F)</name>
    <name type="common">Meliniomyces variabilis</name>
    <dbReference type="NCBI Taxonomy" id="1149755"/>
    <lineage>
        <taxon>Eukaryota</taxon>
        <taxon>Fungi</taxon>
        <taxon>Dikarya</taxon>
        <taxon>Ascomycota</taxon>
        <taxon>Pezizomycotina</taxon>
        <taxon>Leotiomycetes</taxon>
        <taxon>Helotiales</taxon>
        <taxon>Hyaloscyphaceae</taxon>
        <taxon>Hyaloscypha</taxon>
        <taxon>Hyaloscypha variabilis</taxon>
    </lineage>
</organism>
<dbReference type="FunFam" id="1.20.1250.20:FF:000011">
    <property type="entry name" value="MFS multidrug transporter, putative"/>
    <property type="match status" value="1"/>
</dbReference>
<dbReference type="PANTHER" id="PTHR23502:SF138">
    <property type="entry name" value="MAJOR FACILITATOR SUPERFAMILY (MFS) PROFILE DOMAIN-CONTAINING PROTEIN-RELATED"/>
    <property type="match status" value="1"/>
</dbReference>
<evidence type="ECO:0000313" key="8">
    <source>
        <dbReference type="EMBL" id="PMD40175.1"/>
    </source>
</evidence>
<feature type="transmembrane region" description="Helical" evidence="6">
    <location>
        <begin position="502"/>
        <end position="524"/>
    </location>
</feature>
<dbReference type="PROSITE" id="PS50850">
    <property type="entry name" value="MFS"/>
    <property type="match status" value="1"/>
</dbReference>
<accession>A0A2J6RNT7</accession>
<keyword evidence="2 6" id="KW-0812">Transmembrane</keyword>
<feature type="region of interest" description="Disordered" evidence="5">
    <location>
        <begin position="21"/>
        <end position="56"/>
    </location>
</feature>
<name>A0A2J6RNT7_HYAVF</name>
<gene>
    <name evidence="8" type="ORF">L207DRAFT_511724</name>
</gene>
<evidence type="ECO:0000256" key="3">
    <source>
        <dbReference type="ARBA" id="ARBA00022989"/>
    </source>
</evidence>
<feature type="transmembrane region" description="Helical" evidence="6">
    <location>
        <begin position="536"/>
        <end position="558"/>
    </location>
</feature>
<dbReference type="OrthoDB" id="9986881at2759"/>
<dbReference type="EMBL" id="KZ613945">
    <property type="protein sequence ID" value="PMD40175.1"/>
    <property type="molecule type" value="Genomic_DNA"/>
</dbReference>
<feature type="transmembrane region" description="Helical" evidence="6">
    <location>
        <begin position="287"/>
        <end position="307"/>
    </location>
</feature>
<dbReference type="AlphaFoldDB" id="A0A2J6RNT7"/>
<sequence>MNPRIDAIDRDILEAERWAEEEISPNQTLRQDHSYHSPSPRPEGDRSRTRSGRTVRTLEPVELNRIHTYRLQHSGTVGSARTGVPKENWLELGAGKPYPPSLPDAEEYVVEFVGPDDPLHPHNWSFGRKIAISAILTYSTFVASFASAIFSAAIRAVDTEFHFSIEVGTLGVTLYVLGFASGPTLWAPMSELSGRRLPLIIGLFGYSVFSIASATAKDTQTLMLTRFFSGFFSASPLSIVPACFADLYDNRSRGIAISIFAMAVFVGPFASPFTGGFITMSYLGWRWTMYISSIMGWLAFGLTLLFVKETYAPAILVSKAATLRRQTRNWGIHAKQDEVELDLHELLTTNFSRPLRMLFTEPIVMAVTVYMSFIYGLMYALLDAYPIVFQEIHGMNEGVGGLPFIGLIVGEFAGGLYILWGQKEYVRKLVANGGVPVPEWRLWPAVVGGVFFTIGLFWFGWTGYTRSIHWIAPTLSGLFVGFGILCIFLQCFNYLIDSYLQFAASVFAANTILRSVIGGCFPLFARQMFLNMGVQWAGTLLGCLSLIMIPIPFGFIVYGKRLRGMSRYQPVEKAVKRVSNGSSGTEVVKEEV</sequence>
<dbReference type="InterPro" id="IPR036259">
    <property type="entry name" value="MFS_trans_sf"/>
</dbReference>
<dbReference type="Gene3D" id="1.20.1250.20">
    <property type="entry name" value="MFS general substrate transporter like domains"/>
    <property type="match status" value="1"/>
</dbReference>
<feature type="transmembrane region" description="Helical" evidence="6">
    <location>
        <begin position="470"/>
        <end position="495"/>
    </location>
</feature>
<keyword evidence="4 6" id="KW-0472">Membrane</keyword>
<feature type="transmembrane region" description="Helical" evidence="6">
    <location>
        <begin position="135"/>
        <end position="157"/>
    </location>
</feature>
<dbReference type="STRING" id="1149755.A0A2J6RNT7"/>
<proteinExistence type="predicted"/>
<dbReference type="InterPro" id="IPR020846">
    <property type="entry name" value="MFS_dom"/>
</dbReference>
<feature type="domain" description="Major facilitator superfamily (MFS) profile" evidence="7">
    <location>
        <begin position="132"/>
        <end position="592"/>
    </location>
</feature>
<dbReference type="GO" id="GO:0022857">
    <property type="term" value="F:transmembrane transporter activity"/>
    <property type="evidence" value="ECO:0007669"/>
    <property type="project" value="InterPro"/>
</dbReference>
<feature type="transmembrane region" description="Helical" evidence="6">
    <location>
        <begin position="255"/>
        <end position="275"/>
    </location>
</feature>
<keyword evidence="3 6" id="KW-1133">Transmembrane helix</keyword>
<dbReference type="CDD" id="cd17323">
    <property type="entry name" value="MFS_Tpo1_MDR_like"/>
    <property type="match status" value="1"/>
</dbReference>
<feature type="transmembrane region" description="Helical" evidence="6">
    <location>
        <begin position="197"/>
        <end position="215"/>
    </location>
</feature>
<dbReference type="InterPro" id="IPR011701">
    <property type="entry name" value="MFS"/>
</dbReference>